<dbReference type="AlphaFoldDB" id="A0A543P175"/>
<dbReference type="GO" id="GO:0043590">
    <property type="term" value="C:bacterial nucleoid"/>
    <property type="evidence" value="ECO:0007669"/>
    <property type="project" value="UniProtKB-UniRule"/>
</dbReference>
<evidence type="ECO:0000313" key="4">
    <source>
        <dbReference type="EMBL" id="TQN37842.1"/>
    </source>
</evidence>
<name>A0A543P175_9ACTN</name>
<dbReference type="NCBIfam" id="TIGR00103">
    <property type="entry name" value="DNA_YbaB_EbfC"/>
    <property type="match status" value="1"/>
</dbReference>
<comment type="similarity">
    <text evidence="2">Belongs to the YbaB/EbfC family.</text>
</comment>
<comment type="subunit">
    <text evidence="2">Homodimer.</text>
</comment>
<dbReference type="Proteomes" id="UP000319865">
    <property type="component" value="Unassembled WGS sequence"/>
</dbReference>
<comment type="caution">
    <text evidence="4">The sequence shown here is derived from an EMBL/GenBank/DDBJ whole genome shotgun (WGS) entry which is preliminary data.</text>
</comment>
<keyword evidence="1 2" id="KW-0238">DNA-binding</keyword>
<comment type="function">
    <text evidence="2">Binds to DNA and alters its conformation. May be involved in regulation of gene expression, nucleoid organization and DNA protection.</text>
</comment>
<dbReference type="InterPro" id="IPR036894">
    <property type="entry name" value="YbaB-like_sf"/>
</dbReference>
<organism evidence="4 5">
    <name type="scientific">Blastococcus colisei</name>
    <dbReference type="NCBI Taxonomy" id="1564162"/>
    <lineage>
        <taxon>Bacteria</taxon>
        <taxon>Bacillati</taxon>
        <taxon>Actinomycetota</taxon>
        <taxon>Actinomycetes</taxon>
        <taxon>Geodermatophilales</taxon>
        <taxon>Geodermatophilaceae</taxon>
        <taxon>Blastococcus</taxon>
    </lineage>
</organism>
<reference evidence="4 5" key="1">
    <citation type="submission" date="2019-06" db="EMBL/GenBank/DDBJ databases">
        <title>Sequencing the genomes of 1000 actinobacteria strains.</title>
        <authorList>
            <person name="Klenk H.-P."/>
        </authorList>
    </citation>
    <scope>NUCLEOTIDE SEQUENCE [LARGE SCALE GENOMIC DNA]</scope>
    <source>
        <strain evidence="4 5">DSM 46837</strain>
    </source>
</reference>
<dbReference type="EMBL" id="VFQE01000002">
    <property type="protein sequence ID" value="TQN37842.1"/>
    <property type="molecule type" value="Genomic_DNA"/>
</dbReference>
<evidence type="ECO:0000256" key="1">
    <source>
        <dbReference type="ARBA" id="ARBA00023125"/>
    </source>
</evidence>
<dbReference type="PANTHER" id="PTHR33449:SF1">
    <property type="entry name" value="NUCLEOID-ASSOCIATED PROTEIN YBAB"/>
    <property type="match status" value="1"/>
</dbReference>
<gene>
    <name evidence="4" type="ORF">FHU33_4509</name>
</gene>
<feature type="coiled-coil region" evidence="3">
    <location>
        <begin position="26"/>
        <end position="53"/>
    </location>
</feature>
<dbReference type="GO" id="GO:0003677">
    <property type="term" value="F:DNA binding"/>
    <property type="evidence" value="ECO:0007669"/>
    <property type="project" value="UniProtKB-UniRule"/>
</dbReference>
<accession>A0A543P175</accession>
<dbReference type="SUPFAM" id="SSF82607">
    <property type="entry name" value="YbaB-like"/>
    <property type="match status" value="1"/>
</dbReference>
<dbReference type="Gene3D" id="3.30.1310.10">
    <property type="entry name" value="Nucleoid-associated protein YbaB-like domain"/>
    <property type="match status" value="1"/>
</dbReference>
<dbReference type="InterPro" id="IPR004401">
    <property type="entry name" value="YbaB/EbfC"/>
</dbReference>
<dbReference type="GO" id="GO:0005829">
    <property type="term" value="C:cytosol"/>
    <property type="evidence" value="ECO:0007669"/>
    <property type="project" value="TreeGrafter"/>
</dbReference>
<evidence type="ECO:0000313" key="5">
    <source>
        <dbReference type="Proteomes" id="UP000319865"/>
    </source>
</evidence>
<keyword evidence="3" id="KW-0175">Coiled coil</keyword>
<comment type="subcellular location">
    <subcellularLocation>
        <location evidence="2">Cytoplasm</location>
        <location evidence="2">Nucleoid</location>
    </subcellularLocation>
</comment>
<keyword evidence="5" id="KW-1185">Reference proteome</keyword>
<keyword evidence="2" id="KW-0963">Cytoplasm</keyword>
<proteinExistence type="inferred from homology"/>
<dbReference type="HAMAP" id="MF_00274">
    <property type="entry name" value="DNA_YbaB_EbfC"/>
    <property type="match status" value="1"/>
</dbReference>
<dbReference type="Pfam" id="PF02575">
    <property type="entry name" value="YbaB_DNA_bd"/>
    <property type="match status" value="1"/>
</dbReference>
<evidence type="ECO:0000256" key="3">
    <source>
        <dbReference type="SAM" id="Coils"/>
    </source>
</evidence>
<sequence length="132" mass="13253">MAVGVPLLVVSAAYSRDMFPGGQPDMAQLLQQAQQMQQQLVAAQEELARTEVTGSAGGNLVTATMTGSGDVTAITISKDAVDPDDLETLQDLVVAALHDAKRAVDELAARTMGPLAGGLGGGPGGGLGLPGL</sequence>
<evidence type="ECO:0000256" key="2">
    <source>
        <dbReference type="HAMAP-Rule" id="MF_00274"/>
    </source>
</evidence>
<protein>
    <recommendedName>
        <fullName evidence="2">Nucleoid-associated protein FHU33_4509</fullName>
    </recommendedName>
</protein>
<dbReference type="PANTHER" id="PTHR33449">
    <property type="entry name" value="NUCLEOID-ASSOCIATED PROTEIN YBAB"/>
    <property type="match status" value="1"/>
</dbReference>